<feature type="region of interest" description="Disordered" evidence="1">
    <location>
        <begin position="411"/>
        <end position="474"/>
    </location>
</feature>
<protein>
    <submittedName>
        <fullName evidence="3">Uncharacterized protein LOC113217693</fullName>
    </submittedName>
</protein>
<dbReference type="AlphaFoldDB" id="A0A9C6U3N7"/>
<feature type="compositionally biased region" description="Basic and acidic residues" evidence="1">
    <location>
        <begin position="296"/>
        <end position="306"/>
    </location>
</feature>
<organism evidence="2 3">
    <name type="scientific">Frankliniella occidentalis</name>
    <name type="common">Western flower thrips</name>
    <name type="synonym">Euthrips occidentalis</name>
    <dbReference type="NCBI Taxonomy" id="133901"/>
    <lineage>
        <taxon>Eukaryota</taxon>
        <taxon>Metazoa</taxon>
        <taxon>Ecdysozoa</taxon>
        <taxon>Arthropoda</taxon>
        <taxon>Hexapoda</taxon>
        <taxon>Insecta</taxon>
        <taxon>Pterygota</taxon>
        <taxon>Neoptera</taxon>
        <taxon>Paraneoptera</taxon>
        <taxon>Thysanoptera</taxon>
        <taxon>Terebrantia</taxon>
        <taxon>Thripoidea</taxon>
        <taxon>Thripidae</taxon>
        <taxon>Frankliniella</taxon>
    </lineage>
</organism>
<evidence type="ECO:0000313" key="2">
    <source>
        <dbReference type="Proteomes" id="UP000504606"/>
    </source>
</evidence>
<dbReference type="Proteomes" id="UP000504606">
    <property type="component" value="Unplaced"/>
</dbReference>
<feature type="compositionally biased region" description="Basic residues" evidence="1">
    <location>
        <begin position="317"/>
        <end position="331"/>
    </location>
</feature>
<keyword evidence="2" id="KW-1185">Reference proteome</keyword>
<feature type="region of interest" description="Disordered" evidence="1">
    <location>
        <begin position="211"/>
        <end position="396"/>
    </location>
</feature>
<name>A0A9C6U3N7_FRAOC</name>
<dbReference type="KEGG" id="foc:113217693"/>
<feature type="compositionally biased region" description="Basic and acidic residues" evidence="1">
    <location>
        <begin position="14"/>
        <end position="24"/>
    </location>
</feature>
<sequence length="474" mass="50172">MAAEPSSRGDIALDMERAPAKPEEAMSWAGSGLLTAAGSGSTYGLHCWETPSNVPPSAPSTPENGGTLALRDMYPFMAEPLPPPQHLEQPIAEDQLQDLTNWLLSSVQHKQSSLLMLDEFQPLAQPLDVQPESEPQPAHGSVVAWPSREVRSLIAGALAAPLPPAEEVLVAAAGRSHQDSSVLLRCVTCGAPFDCGLRTCRCAAPRARKGSSSLLQRLRSAASKHARKKAGGAHSSVQVIWENEEVVGGSDSEGSGGSDMDVDGAGAEQPVIAEQQTSAKRKTSGGQPGGKRPRTARHDAVEEKGSRQASRGGGQRGRPRGRGRPPGRRGLRVGGRPARGSGAASAAQRGRSGSRRSSRTTRSGQRGQRRRSSSNRVARRGRSAGNRCSECGRAMPKLGWLSMVGRAIKRALGGGERPFCSTCWRKLPQRRRRGSQQQQQQQQPPVVPPPQGAQGELCDQPPAAAAQQQANPAA</sequence>
<dbReference type="RefSeq" id="XP_052123052.1">
    <property type="nucleotide sequence ID" value="XM_052267092.1"/>
</dbReference>
<evidence type="ECO:0000256" key="1">
    <source>
        <dbReference type="SAM" id="MobiDB-lite"/>
    </source>
</evidence>
<proteinExistence type="predicted"/>
<evidence type="ECO:0000313" key="3">
    <source>
        <dbReference type="RefSeq" id="XP_052123052.1"/>
    </source>
</evidence>
<dbReference type="GeneID" id="113217693"/>
<accession>A0A9C6U3N7</accession>
<gene>
    <name evidence="3" type="primary">LOC113217693</name>
</gene>
<feature type="compositionally biased region" description="Low complexity" evidence="1">
    <location>
        <begin position="460"/>
        <end position="474"/>
    </location>
</feature>
<feature type="compositionally biased region" description="Low complexity" evidence="1">
    <location>
        <begin position="334"/>
        <end position="351"/>
    </location>
</feature>
<feature type="compositionally biased region" description="Basic residues" evidence="1">
    <location>
        <begin position="222"/>
        <end position="231"/>
    </location>
</feature>
<reference evidence="3" key="1">
    <citation type="submission" date="2025-08" db="UniProtKB">
        <authorList>
            <consortium name="RefSeq"/>
        </authorList>
    </citation>
    <scope>IDENTIFICATION</scope>
    <source>
        <tissue evidence="3">Whole organism</tissue>
    </source>
</reference>
<feature type="region of interest" description="Disordered" evidence="1">
    <location>
        <begin position="1"/>
        <end position="26"/>
    </location>
</feature>
<feature type="compositionally biased region" description="Basic residues" evidence="1">
    <location>
        <begin position="367"/>
        <end position="382"/>
    </location>
</feature>
<feature type="compositionally biased region" description="Low complexity" evidence="1">
    <location>
        <begin position="211"/>
        <end position="221"/>
    </location>
</feature>